<dbReference type="RefSeq" id="WP_244772473.1">
    <property type="nucleotide sequence ID" value="NZ_CP094929.1"/>
</dbReference>
<evidence type="ECO:0000313" key="1">
    <source>
        <dbReference type="EMBL" id="UOM51097.1"/>
    </source>
</evidence>
<reference evidence="2" key="1">
    <citation type="journal article" date="2024" name="J Bioinform Genom">
        <title>Complete genome sequence of the type strain bacterium Sphaerochaeta associata GLS2t (VKM B-2742)t.</title>
        <authorList>
            <person name="Troshina O.Y."/>
            <person name="Tepeeva A.N."/>
            <person name="Arzamasceva V.O."/>
            <person name="Whitman W.B."/>
            <person name="Varghese N."/>
            <person name="Shapiro N."/>
            <person name="Woyke T."/>
            <person name="Kripides N.C."/>
            <person name="Vasilenko O.V."/>
        </authorList>
    </citation>
    <scope>NUCLEOTIDE SEQUENCE [LARGE SCALE GENOMIC DNA]</scope>
    <source>
        <strain evidence="2">GLS2T</strain>
    </source>
</reference>
<organism evidence="1 2">
    <name type="scientific">Sphaerochaeta associata</name>
    <dbReference type="NCBI Taxonomy" id="1129264"/>
    <lineage>
        <taxon>Bacteria</taxon>
        <taxon>Pseudomonadati</taxon>
        <taxon>Spirochaetota</taxon>
        <taxon>Spirochaetia</taxon>
        <taxon>Spirochaetales</taxon>
        <taxon>Sphaerochaetaceae</taxon>
        <taxon>Sphaerochaeta</taxon>
    </lineage>
</organism>
<dbReference type="EMBL" id="CP094929">
    <property type="protein sequence ID" value="UOM51097.1"/>
    <property type="molecule type" value="Genomic_DNA"/>
</dbReference>
<proteinExistence type="predicted"/>
<accession>A0ABY4DBA8</accession>
<name>A0ABY4DBA8_9SPIR</name>
<dbReference type="PANTHER" id="PTHR37807:SF3">
    <property type="entry name" value="OS07G0160300 PROTEIN"/>
    <property type="match status" value="1"/>
</dbReference>
<dbReference type="InterPro" id="IPR027417">
    <property type="entry name" value="P-loop_NTPase"/>
</dbReference>
<dbReference type="Proteomes" id="UP000829708">
    <property type="component" value="Chromosome"/>
</dbReference>
<dbReference type="Pfam" id="PF13671">
    <property type="entry name" value="AAA_33"/>
    <property type="match status" value="1"/>
</dbReference>
<dbReference type="Gene3D" id="3.40.50.300">
    <property type="entry name" value="P-loop containing nucleotide triphosphate hydrolases"/>
    <property type="match status" value="1"/>
</dbReference>
<dbReference type="SUPFAM" id="SSF52540">
    <property type="entry name" value="P-loop containing nucleoside triphosphate hydrolases"/>
    <property type="match status" value="1"/>
</dbReference>
<sequence length="193" mass="22413">MIYANKPCLIVIAGLPGTGKSTISKKLAMELHWPYFDYDTLNASHLKRIEAEYGISDSKLAFYRKWRDTSYETLWAPVIENLNLGIDCILSAPLTREVRDARFFSVLQKDFLERQIYTIGIYLVPDSELHFEMIRSRNSDRDGEIIENWYSYYSNQDTSSPSWDANMKLVLTYRSSDQAFQQALDAIKSRLVE</sequence>
<gene>
    <name evidence="1" type="ORF">MUG09_16190</name>
</gene>
<protein>
    <submittedName>
        <fullName evidence="1">AAA family ATPase</fullName>
    </submittedName>
</protein>
<evidence type="ECO:0000313" key="2">
    <source>
        <dbReference type="Proteomes" id="UP000829708"/>
    </source>
</evidence>
<keyword evidence="2" id="KW-1185">Reference proteome</keyword>
<dbReference type="PANTHER" id="PTHR37807">
    <property type="entry name" value="OS07G0160300 PROTEIN"/>
    <property type="match status" value="1"/>
</dbReference>